<name>A0A6P0HB36_9ACTN</name>
<protein>
    <submittedName>
        <fullName evidence="3">Uncharacterized protein</fullName>
    </submittedName>
</protein>
<keyword evidence="4" id="KW-1185">Reference proteome</keyword>
<evidence type="ECO:0000313" key="3">
    <source>
        <dbReference type="EMBL" id="NEN52665.1"/>
    </source>
</evidence>
<reference evidence="2 4" key="1">
    <citation type="submission" date="2020-01" db="EMBL/GenBank/DDBJ databases">
        <title>the WGS Modestobacter muralis CPCC 204518.</title>
        <authorList>
            <person name="Jiang Z."/>
        </authorList>
    </citation>
    <scope>NUCLEOTIDE SEQUENCE [LARGE SCALE GENOMIC DNA]</scope>
    <source>
        <strain evidence="2 4">DSM 100205</strain>
    </source>
</reference>
<organism evidence="3 5">
    <name type="scientific">Modestobacter muralis</name>
    <dbReference type="NCBI Taxonomy" id="1608614"/>
    <lineage>
        <taxon>Bacteria</taxon>
        <taxon>Bacillati</taxon>
        <taxon>Actinomycetota</taxon>
        <taxon>Actinomycetes</taxon>
        <taxon>Geodermatophilales</taxon>
        <taxon>Geodermatophilaceae</taxon>
        <taxon>Modestobacter</taxon>
    </lineage>
</organism>
<evidence type="ECO:0000256" key="1">
    <source>
        <dbReference type="SAM" id="MobiDB-lite"/>
    </source>
</evidence>
<comment type="caution">
    <text evidence="3">The sequence shown here is derived from an EMBL/GenBank/DDBJ whole genome shotgun (WGS) entry which is preliminary data.</text>
</comment>
<gene>
    <name evidence="3" type="ORF">G3R41_17290</name>
    <name evidence="2" type="ORF">GCU67_16640</name>
</gene>
<dbReference type="RefSeq" id="WP_163612329.1">
    <property type="nucleotide sequence ID" value="NZ_JAAGWB010000051.1"/>
</dbReference>
<evidence type="ECO:0000313" key="2">
    <source>
        <dbReference type="EMBL" id="NEK95777.1"/>
    </source>
</evidence>
<evidence type="ECO:0000313" key="5">
    <source>
        <dbReference type="Proteomes" id="UP000471152"/>
    </source>
</evidence>
<reference evidence="3 5" key="2">
    <citation type="submission" date="2020-02" db="EMBL/GenBank/DDBJ databases">
        <title>The WGS of Modestobacter muralis DSM 100205.</title>
        <authorList>
            <person name="Jiang Z."/>
        </authorList>
    </citation>
    <scope>NUCLEOTIDE SEQUENCE [LARGE SCALE GENOMIC DNA]</scope>
    <source>
        <strain evidence="3 5">DSM 100205</strain>
    </source>
</reference>
<dbReference type="Proteomes" id="UP000471152">
    <property type="component" value="Unassembled WGS sequence"/>
</dbReference>
<sequence>MNSTDTTTVGTTVTSPAADLCAAPVLPAVLAMVTAGAPSTAPALPSVGMAVRLRGSKTGWGAFGTTGLPTGADALPAVQIGAQRLPAVNGGYAERTSTTPGDLPPGVLLS</sequence>
<dbReference type="Proteomes" id="UP000468828">
    <property type="component" value="Unassembled WGS sequence"/>
</dbReference>
<feature type="region of interest" description="Disordered" evidence="1">
    <location>
        <begin position="91"/>
        <end position="110"/>
    </location>
</feature>
<evidence type="ECO:0000313" key="4">
    <source>
        <dbReference type="Proteomes" id="UP000468828"/>
    </source>
</evidence>
<proteinExistence type="predicted"/>
<dbReference type="EMBL" id="JAAGWB010000051">
    <property type="protein sequence ID" value="NEN52665.1"/>
    <property type="molecule type" value="Genomic_DNA"/>
</dbReference>
<dbReference type="EMBL" id="JAAGWH010000049">
    <property type="protein sequence ID" value="NEK95777.1"/>
    <property type="molecule type" value="Genomic_DNA"/>
</dbReference>
<accession>A0A6P0HB36</accession>
<dbReference type="AlphaFoldDB" id="A0A6P0HB36"/>